<dbReference type="RefSeq" id="WP_084458851.1">
    <property type="nucleotide sequence ID" value="NZ_VMSD01000019.1"/>
</dbReference>
<dbReference type="InterPro" id="IPR011335">
    <property type="entry name" value="Restrct_endonuc-II-like"/>
</dbReference>
<dbReference type="SUPFAM" id="SSF52980">
    <property type="entry name" value="Restriction endonuclease-like"/>
    <property type="match status" value="1"/>
</dbReference>
<reference evidence="2 3" key="1">
    <citation type="submission" date="2019-07" db="EMBL/GenBank/DDBJ databases">
        <title>Genomic Encyclopedia of Type Strains, Phase IV (KMG-IV): sequencing the most valuable type-strain genomes for metagenomic binning, comparative biology and taxonomic classification.</title>
        <authorList>
            <person name="Goeker M."/>
        </authorList>
    </citation>
    <scope>NUCLEOTIDE SEQUENCE [LARGE SCALE GENOMIC DNA]</scope>
    <source>
        <strain evidence="2 3">DSM 44831</strain>
    </source>
</reference>
<dbReference type="Proteomes" id="UP000798951">
    <property type="component" value="Unassembled WGS sequence"/>
</dbReference>
<comment type="caution">
    <text evidence="2">The sequence shown here is derived from an EMBL/GenBank/DDBJ whole genome shotgun (WGS) entry which is preliminary data.</text>
</comment>
<feature type="region of interest" description="Disordered" evidence="1">
    <location>
        <begin position="121"/>
        <end position="140"/>
    </location>
</feature>
<evidence type="ECO:0000256" key="1">
    <source>
        <dbReference type="SAM" id="MobiDB-lite"/>
    </source>
</evidence>
<sequence>MSTKRVSPAVLPPLKEALLHSFWYKRELRGFLASCVSDREIVSRLDWTDYKRNIIAQLIDSLAASQHKYHDDLLSILLATADISDPAHLKAVEDGQAKYDTAVAAVATLRRQVEPYIQLRDQREQADKRKEEERARNEMKRAVSEKLDSLRIDFKDIVSQPAQQRGYSLEKFVNELFALFDMDAKGSFRITGEQIDGAFTHEGTEYLFEAKWQEAKTPLKDLDGFAAKIGRKLDNTLGLFLSMNGFEPTAISTHSQNRPIMILMTGADLSAIIENRISLPQLLTRKRQHASRTGDVLIGAYQLLLD</sequence>
<protein>
    <recommendedName>
        <fullName evidence="4">Restriction endonuclease type IV Mrr domain-containing protein</fullName>
    </recommendedName>
</protein>
<keyword evidence="3" id="KW-1185">Reference proteome</keyword>
<name>A0ABQ6YEY8_9NOCA</name>
<proteinExistence type="predicted"/>
<organism evidence="2 3">
    <name type="scientific">Nocardia caishijiensis</name>
    <dbReference type="NCBI Taxonomy" id="184756"/>
    <lineage>
        <taxon>Bacteria</taxon>
        <taxon>Bacillati</taxon>
        <taxon>Actinomycetota</taxon>
        <taxon>Actinomycetes</taxon>
        <taxon>Mycobacteriales</taxon>
        <taxon>Nocardiaceae</taxon>
        <taxon>Nocardia</taxon>
    </lineage>
</organism>
<evidence type="ECO:0000313" key="2">
    <source>
        <dbReference type="EMBL" id="KAF0835713.1"/>
    </source>
</evidence>
<evidence type="ECO:0000313" key="3">
    <source>
        <dbReference type="Proteomes" id="UP000798951"/>
    </source>
</evidence>
<dbReference type="EMBL" id="VMSD01000019">
    <property type="protein sequence ID" value="KAF0835713.1"/>
    <property type="molecule type" value="Genomic_DNA"/>
</dbReference>
<gene>
    <name evidence="2" type="ORF">FNL39_11915</name>
</gene>
<evidence type="ECO:0008006" key="4">
    <source>
        <dbReference type="Google" id="ProtNLM"/>
    </source>
</evidence>
<accession>A0ABQ6YEY8</accession>